<proteinExistence type="predicted"/>
<dbReference type="RefSeq" id="WP_148620983.1">
    <property type="nucleotide sequence ID" value="NZ_CP043043.1"/>
</dbReference>
<evidence type="ECO:0000313" key="2">
    <source>
        <dbReference type="Proteomes" id="UP000323560"/>
    </source>
</evidence>
<sequence>MSEMKPVAWCLMTDDMQIINGVHEEARLAEQYRHRRAVDTLTPLYTAAQLAEAVAAERERNAKLSDEVASQCGNLIGNIVRSVSQAIRSAAK</sequence>
<evidence type="ECO:0000313" key="1">
    <source>
        <dbReference type="EMBL" id="QEH97326.1"/>
    </source>
</evidence>
<dbReference type="EMBL" id="CP043043">
    <property type="protein sequence ID" value="QEH97326.1"/>
    <property type="molecule type" value="Genomic_DNA"/>
</dbReference>
<dbReference type="AlphaFoldDB" id="A0AAP9ET46"/>
<organism evidence="1 2">
    <name type="scientific">Gluconobacter thailandicus</name>
    <dbReference type="NCBI Taxonomy" id="257438"/>
    <lineage>
        <taxon>Bacteria</taxon>
        <taxon>Pseudomonadati</taxon>
        <taxon>Pseudomonadota</taxon>
        <taxon>Alphaproteobacteria</taxon>
        <taxon>Acetobacterales</taxon>
        <taxon>Acetobacteraceae</taxon>
        <taxon>Gluconobacter</taxon>
    </lineage>
</organism>
<gene>
    <name evidence="1" type="ORF">FXF46_14490</name>
</gene>
<accession>A0AAP9ET46</accession>
<dbReference type="Proteomes" id="UP000323560">
    <property type="component" value="Chromosome"/>
</dbReference>
<dbReference type="KEGG" id="gti:FXF46_14490"/>
<protein>
    <submittedName>
        <fullName evidence="1">Uncharacterized protein</fullName>
    </submittedName>
</protein>
<reference evidence="1 2" key="1">
    <citation type="submission" date="2019-08" db="EMBL/GenBank/DDBJ databases">
        <title>Gluconobacter frateurii HD924 genome.</title>
        <authorList>
            <person name="Liu Y."/>
            <person name="Zhang P."/>
        </authorList>
    </citation>
    <scope>NUCLEOTIDE SEQUENCE [LARGE SCALE GENOMIC DNA]</scope>
    <source>
        <strain evidence="1 2">HD924</strain>
    </source>
</reference>
<name>A0AAP9ET46_GLUTH</name>